<feature type="region of interest" description="Disordered" evidence="7">
    <location>
        <begin position="724"/>
        <end position="956"/>
    </location>
</feature>
<organism evidence="10 11">
    <name type="scientific">Gnomoniopsis smithogilvyi</name>
    <dbReference type="NCBI Taxonomy" id="1191159"/>
    <lineage>
        <taxon>Eukaryota</taxon>
        <taxon>Fungi</taxon>
        <taxon>Dikarya</taxon>
        <taxon>Ascomycota</taxon>
        <taxon>Pezizomycotina</taxon>
        <taxon>Sordariomycetes</taxon>
        <taxon>Sordariomycetidae</taxon>
        <taxon>Diaporthales</taxon>
        <taxon>Gnomoniaceae</taxon>
        <taxon>Gnomoniopsis</taxon>
    </lineage>
</organism>
<feature type="coiled-coil region" evidence="6">
    <location>
        <begin position="338"/>
        <end position="366"/>
    </location>
</feature>
<evidence type="ECO:0000259" key="9">
    <source>
        <dbReference type="Pfam" id="PF11923"/>
    </source>
</evidence>
<dbReference type="GO" id="GO:1990112">
    <property type="term" value="C:RQC complex"/>
    <property type="evidence" value="ECO:0007669"/>
    <property type="project" value="TreeGrafter"/>
</dbReference>
<feature type="compositionally biased region" description="Acidic residues" evidence="7">
    <location>
        <begin position="449"/>
        <end position="463"/>
    </location>
</feature>
<dbReference type="OrthoDB" id="207084at2759"/>
<dbReference type="GO" id="GO:0000049">
    <property type="term" value="F:tRNA binding"/>
    <property type="evidence" value="ECO:0007669"/>
    <property type="project" value="TreeGrafter"/>
</dbReference>
<feature type="compositionally biased region" description="Acidic residues" evidence="7">
    <location>
        <begin position="841"/>
        <end position="853"/>
    </location>
</feature>
<dbReference type="Pfam" id="PF11923">
    <property type="entry name" value="NFACT-C"/>
    <property type="match status" value="1"/>
</dbReference>
<dbReference type="Gene3D" id="2.30.310.10">
    <property type="entry name" value="ibrinogen binding protein from staphylococcus aureus domain"/>
    <property type="match status" value="1"/>
</dbReference>
<dbReference type="PANTHER" id="PTHR15239:SF6">
    <property type="entry name" value="RIBOSOME QUALITY CONTROL COMPLEX SUBUNIT NEMF"/>
    <property type="match status" value="1"/>
</dbReference>
<evidence type="ECO:0000256" key="6">
    <source>
        <dbReference type="SAM" id="Coils"/>
    </source>
</evidence>
<name>A0A9W8YLJ5_9PEZI</name>
<evidence type="ECO:0000313" key="10">
    <source>
        <dbReference type="EMBL" id="KAJ4386806.1"/>
    </source>
</evidence>
<dbReference type="FunFam" id="2.30.310.10:FF:000003">
    <property type="entry name" value="Zinc knuckle domain containing protein"/>
    <property type="match status" value="1"/>
</dbReference>
<dbReference type="GO" id="GO:0072344">
    <property type="term" value="P:rescue of stalled ribosome"/>
    <property type="evidence" value="ECO:0007669"/>
    <property type="project" value="TreeGrafter"/>
</dbReference>
<evidence type="ECO:0000256" key="1">
    <source>
        <dbReference type="ARBA" id="ARBA00004496"/>
    </source>
</evidence>
<dbReference type="Pfam" id="PF05833">
    <property type="entry name" value="NFACT_N"/>
    <property type="match status" value="1"/>
</dbReference>
<evidence type="ECO:0000256" key="4">
    <source>
        <dbReference type="ARBA" id="ARBA00023054"/>
    </source>
</evidence>
<feature type="region of interest" description="Disordered" evidence="7">
    <location>
        <begin position="449"/>
        <end position="470"/>
    </location>
</feature>
<dbReference type="InterPro" id="IPR021846">
    <property type="entry name" value="NFACT-C"/>
</dbReference>
<proteinExistence type="inferred from homology"/>
<feature type="compositionally biased region" description="Acidic residues" evidence="7">
    <location>
        <begin position="746"/>
        <end position="760"/>
    </location>
</feature>
<comment type="caution">
    <text evidence="10">The sequence shown here is derived from an EMBL/GenBank/DDBJ whole genome shotgun (WGS) entry which is preliminary data.</text>
</comment>
<feature type="compositionally biased region" description="Basic and acidic residues" evidence="7">
    <location>
        <begin position="793"/>
        <end position="805"/>
    </location>
</feature>
<evidence type="ECO:0000256" key="5">
    <source>
        <dbReference type="ARBA" id="ARBA00070414"/>
    </source>
</evidence>
<feature type="region of interest" description="Disordered" evidence="7">
    <location>
        <begin position="1086"/>
        <end position="1114"/>
    </location>
</feature>
<feature type="compositionally biased region" description="Basic and acidic residues" evidence="7">
    <location>
        <begin position="917"/>
        <end position="956"/>
    </location>
</feature>
<dbReference type="GO" id="GO:0043023">
    <property type="term" value="F:ribosomal large subunit binding"/>
    <property type="evidence" value="ECO:0007669"/>
    <property type="project" value="TreeGrafter"/>
</dbReference>
<feature type="compositionally biased region" description="Gly residues" evidence="7">
    <location>
        <begin position="1088"/>
        <end position="1108"/>
    </location>
</feature>
<dbReference type="Proteomes" id="UP001140453">
    <property type="component" value="Unassembled WGS sequence"/>
</dbReference>
<feature type="domain" description="NFACT protein C-terminal" evidence="9">
    <location>
        <begin position="977"/>
        <end position="1084"/>
    </location>
</feature>
<dbReference type="InterPro" id="IPR008532">
    <property type="entry name" value="NFACT_RNA-bd"/>
</dbReference>
<keyword evidence="4 6" id="KW-0175">Coiled coil</keyword>
<feature type="domain" description="NFACT RNA-binding" evidence="8">
    <location>
        <begin position="546"/>
        <end position="659"/>
    </location>
</feature>
<reference evidence="10" key="1">
    <citation type="submission" date="2022-10" db="EMBL/GenBank/DDBJ databases">
        <title>Tapping the CABI collections for fungal endophytes: first genome assemblies for Collariella, Neodidymelliopsis, Ascochyta clinopodiicola, Didymella pomorum, Didymosphaeria variabile, Neocosmospora piperis and Neocucurbitaria cava.</title>
        <authorList>
            <person name="Hill R."/>
        </authorList>
    </citation>
    <scope>NUCLEOTIDE SEQUENCE</scope>
    <source>
        <strain evidence="10">IMI 355082</strain>
    </source>
</reference>
<protein>
    <recommendedName>
        <fullName evidence="5">Ribosome quality control complex subunit 2</fullName>
    </recommendedName>
</protein>
<dbReference type="InterPro" id="IPR051608">
    <property type="entry name" value="RQC_Subunit_NEMF"/>
</dbReference>
<feature type="region of interest" description="Disordered" evidence="7">
    <location>
        <begin position="181"/>
        <end position="200"/>
    </location>
</feature>
<keyword evidence="11" id="KW-1185">Reference proteome</keyword>
<gene>
    <name evidence="10" type="ORF">N0V93_009704</name>
</gene>
<accession>A0A9W8YLJ5</accession>
<dbReference type="PANTHER" id="PTHR15239">
    <property type="entry name" value="NUCLEAR EXPORT MEDIATOR FACTOR NEMF"/>
    <property type="match status" value="1"/>
</dbReference>
<dbReference type="GO" id="GO:0005737">
    <property type="term" value="C:cytoplasm"/>
    <property type="evidence" value="ECO:0007669"/>
    <property type="project" value="UniProtKB-SubCell"/>
</dbReference>
<evidence type="ECO:0000313" key="11">
    <source>
        <dbReference type="Proteomes" id="UP001140453"/>
    </source>
</evidence>
<dbReference type="EMBL" id="JAPEVB010000006">
    <property type="protein sequence ID" value="KAJ4386806.1"/>
    <property type="molecule type" value="Genomic_DNA"/>
</dbReference>
<sequence>MKQRFSSLDVKVTAHELAQSLIGLRLANIYDISSKKLLLKFAVSGKKEQLMIDSGFRTHLTDFTRATAAAPSAFTARLRKFLKTRRCTSITQIGTDRIIELQFSDGAYHMFLEFFAAGNVILTDADYKILAILRNVSEGEGQESQRIGSIYSLENRQNYGGVPALTRDRVRNALEITVKRAEATEGSNKKKQKRKPGDELRRGLATTLEEFPPIVVDHAFAVTGFEPTSKPADVLENETLFESLFHALEEARKIVDDVTSSATCKGYIIAKRRESKEETAAAPQEDKPQSLLYEDFQPFLPRRYETDAEYTILTYDNFNKTIDEFFSSLEGQKLEGRLNDREEAAKRKLEAVKQIQEQKVEGLKQAQILNMRKAGALEANVDRVSEAMDAVNGLISQGMDWVNIGKLIEREQKRKNPVAEIIKLPLNLEQNTITLLLAEEDAEENYADGIDETSSGEESDAETEDKGKTTDTRLSIEINLGLTPFANAREYYDQKKVAAVKAQKTVEHSVTALKNAEKKIAQDLKKNLKGEKPTLQLTRRQMWFEKFLWFISSDGYLVIGGRDAGTNEVLYKKHLRKGDIYVHADMHGASSVIIKNNPKTPDAPIPPSTLAQAGSLSVCSSNAWDSKAGMGAWWVHADQVSKSAPTGEYLPTGSFMVRGTKNILTPQPLVMGFGFMFKISEETKAHHVKHRLQEADDAEMDRFIGKSADTSKAGAVEEELLTAADVKSSVGDLEGPKDDGDNAGQDSEDGDSEHEQDDTEGSQRQNPLQVTTNLEEGEETESEQDEVEDVDGETDHVKDDLEKLSIGDSAEAMMSGALELDASNGVGAAEEQDAKGSEESLNADDSEDEDSETATEAPTEAPSVSTATASHQASGANPKSGPNKRGRRAKQKKIAAKYKYQDEEDRAMHEQLIGAAKGREKAEAEAKAKAEKQAEEEARRERRKQAIERQKKKLAEHEEVRRLMLDEGLEVLDDEEEASATPLDALVGWPFVGDEIMEIIPMCAPWAAMGKLKYKVKIQPGNTKKGKAIKEILERWKIAAGGKGNVDETVRDRERMWPREVELIKAVKPEEAHNVVPVGKVTVVMSGGKSGGGGGRGGKGGGKGGRGGKGSKKK</sequence>
<dbReference type="AlphaFoldDB" id="A0A9W8YLJ5"/>
<evidence type="ECO:0000259" key="8">
    <source>
        <dbReference type="Pfam" id="PF05670"/>
    </source>
</evidence>
<feature type="compositionally biased region" description="Acidic residues" evidence="7">
    <location>
        <begin position="775"/>
        <end position="792"/>
    </location>
</feature>
<dbReference type="GO" id="GO:1990116">
    <property type="term" value="P:ribosome-associated ubiquitin-dependent protein catabolic process"/>
    <property type="evidence" value="ECO:0007669"/>
    <property type="project" value="TreeGrafter"/>
</dbReference>
<evidence type="ECO:0000256" key="2">
    <source>
        <dbReference type="ARBA" id="ARBA00008318"/>
    </source>
</evidence>
<comment type="similarity">
    <text evidence="2">Belongs to the NEMF family.</text>
</comment>
<feature type="compositionally biased region" description="Polar residues" evidence="7">
    <location>
        <begin position="862"/>
        <end position="877"/>
    </location>
</feature>
<evidence type="ECO:0000256" key="7">
    <source>
        <dbReference type="SAM" id="MobiDB-lite"/>
    </source>
</evidence>
<evidence type="ECO:0000256" key="3">
    <source>
        <dbReference type="ARBA" id="ARBA00022490"/>
    </source>
</evidence>
<dbReference type="Pfam" id="PF05670">
    <property type="entry name" value="NFACT-R_1"/>
    <property type="match status" value="1"/>
</dbReference>
<comment type="subcellular location">
    <subcellularLocation>
        <location evidence="1">Cytoplasm</location>
    </subcellularLocation>
</comment>
<feature type="compositionally biased region" description="Basic residues" evidence="7">
    <location>
        <begin position="882"/>
        <end position="896"/>
    </location>
</feature>
<keyword evidence="3" id="KW-0963">Cytoplasm</keyword>